<keyword evidence="5 6" id="KW-0186">Copper</keyword>
<dbReference type="InterPro" id="IPR049948">
    <property type="entry name" value="Cu_Am_ox_TPQ-bd"/>
</dbReference>
<organism evidence="11 12">
    <name type="scientific">Tegillarca granosa</name>
    <name type="common">Malaysian cockle</name>
    <name type="synonym">Anadara granosa</name>
    <dbReference type="NCBI Taxonomy" id="220873"/>
    <lineage>
        <taxon>Eukaryota</taxon>
        <taxon>Metazoa</taxon>
        <taxon>Spiralia</taxon>
        <taxon>Lophotrochozoa</taxon>
        <taxon>Mollusca</taxon>
        <taxon>Bivalvia</taxon>
        <taxon>Autobranchia</taxon>
        <taxon>Pteriomorphia</taxon>
        <taxon>Arcoida</taxon>
        <taxon>Arcoidea</taxon>
        <taxon>Arcidae</taxon>
        <taxon>Tegillarca</taxon>
    </lineage>
</organism>
<evidence type="ECO:0000256" key="1">
    <source>
        <dbReference type="ARBA" id="ARBA00007983"/>
    </source>
</evidence>
<dbReference type="Gene3D" id="3.10.450.40">
    <property type="match status" value="4"/>
</dbReference>
<dbReference type="Pfam" id="PF01179">
    <property type="entry name" value="Cu_amine_oxid"/>
    <property type="match status" value="2"/>
</dbReference>
<dbReference type="Pfam" id="PF02727">
    <property type="entry name" value="Cu_amine_oxidN2"/>
    <property type="match status" value="2"/>
</dbReference>
<dbReference type="InterPro" id="IPR036460">
    <property type="entry name" value="Cu_amine_oxidase_C_sf"/>
</dbReference>
<evidence type="ECO:0000313" key="11">
    <source>
        <dbReference type="EMBL" id="KAJ8304008.1"/>
    </source>
</evidence>
<evidence type="ECO:0000256" key="6">
    <source>
        <dbReference type="RuleBase" id="RU000672"/>
    </source>
</evidence>
<dbReference type="PROSITE" id="PS01165">
    <property type="entry name" value="COPPER_AMINE_OXID_2"/>
    <property type="match status" value="2"/>
</dbReference>
<keyword evidence="12" id="KW-1185">Reference proteome</keyword>
<dbReference type="SUPFAM" id="SSF49998">
    <property type="entry name" value="Amine oxidase catalytic domain"/>
    <property type="match status" value="2"/>
</dbReference>
<comment type="caution">
    <text evidence="11">The sequence shown here is derived from an EMBL/GenBank/DDBJ whole genome shotgun (WGS) entry which is preliminary data.</text>
</comment>
<feature type="compositionally biased region" description="Basic and acidic residues" evidence="7">
    <location>
        <begin position="1571"/>
        <end position="1581"/>
    </location>
</feature>
<sequence length="1595" mass="183783">MEADTPKYRRSIGRWRLLSFILLLLCLGLIIAVIVVWFAKDKILEEKRPPTCSNEEGIIDLSEPDNPSVFHDLTTKEVKGLNKYLYSQKSLNLVDPSKTTVNSSYVFMVELQLPKKADALNHLQNNRPQPAREAVVTIFCGDLPKPVVKEYIVGPLPNPVKHTLKRTIPFNYRPMNIPEYAEVLALITQQANNIAGEALLESYGAKLVDCDDKCLVFKYITIMSSPVTGEDARKIWFWLSHFVEYYVLHPLDFALLVRLDGRKYTIDRVWYNGRDFTSLQKFAEFYDNNKVQLRKEKIDFPNAEQQMFAKLSLREPSFPKTFKRNPVQIEPDGKRYSIKGRHVKYMNWDFDFRMSSAHGPQLYDIRYQNERIVYEIGLQELSVFYSGHNPAKKFANFFDTFGLLGPQAKALVPGVDCPEHATFISASHYLETSKEPVVFKNAFCLFEHNKEMPLRRHHSYSSFQGSFYEGMESVVLILRTLITVINYDYIFDFIFYQNGVIEVKGVSTGYILATAFSPSERPYGFQLHDHINGNIHLHLFSFKVDLDVKGTVNRYQTLDISATDVPNIYSTDTNARYHQTKFVENLRTSELNATYKFDFDHPKYLLFYNERERNKYGNPRAYRVLMKGMAKQLVPEGFGNEPAASWARYQLAVTKHKDEEEHSSSLYAIFDSEHPVVQFQKFIDDNDAIVDQDLVAWITMGVHHIPHTEDLPVTHSAGMELNFYLSPYNYFKEDPAMAGRNAMRIEPKDKNDPKKGLKIMRYDDPKKLQCLPPDNKYDEEVKEDPGVVLESGESGNMGTDTPKYRRSIGRWRLFAFILLLICLGLIVAVIIVSFAKDRMLEKVKTPICSDEEGIIDLSEPDNPSVFHDLTTKEMKGLTKYLYSQKSLNLVDPSKATVNSSYVFMAELQLPKKADVLDHLHHNQPQPAREAVVTIFCGDIPKPDIKEYIVGPLPNPTKHTLKRTIPFNYRPINVPEFGEVLTTITQQTNDIAGEALLGSYGAKLVDCDDKCLAFRYITPMSSAVTGEDARKIWFWLSHFVEYYVLHPLDFALLMHLDGRKYTIEKVWYNGREFSSLQNFAEFYDNNKVQLQMEKIDFPNGEEQTFSKLSLREPSFPKTFKRNPVQIEPDGKRYSIKGRHVKYMNWDFDFRMSSAHGPQLYDIRYQNERIVYEAGLQEISVFYSGHKPTQKFADFFDTCGLVGPQAKALVPGVDCPEHATFISASHYLETSKEPVVFKNAFCLFEHNKEMPLRRHHSYSSFQGSFYEGMESVVLILRTMITVVNYDYIFDFIFYQNGVIEVKGVSTGYILATAFSPSERPYGFQLHDHMNGNLHLHLFNLKVDLDIKGTVNRYETLDISATDVPNEYSKDPNARYHQTKFKENLRSSELDAAYKFDFDHPKYLLFYNEHETNKYKHPKAYRVLMKGMVKQLLPEGVGNEPAASWARYQLAVTKHKDEEEHSSSLYAIFDSKHPVVRFQDFIDDNDTIVDEDLVAWITMGVHHIPHTEDLPVTHSAGMDLSFYLSPYNYFKEDPAMAARNAMRIEPKDKNDPKKGLKIMRYDDPKKLQCLPPDNKYDEEVKEDPGVVLESGESGGTAL</sequence>
<evidence type="ECO:0000256" key="4">
    <source>
        <dbReference type="ARBA" id="ARBA00023002"/>
    </source>
</evidence>
<evidence type="ECO:0000259" key="9">
    <source>
        <dbReference type="Pfam" id="PF01179"/>
    </source>
</evidence>
<feature type="region of interest" description="Disordered" evidence="7">
    <location>
        <begin position="1565"/>
        <end position="1595"/>
    </location>
</feature>
<comment type="similarity">
    <text evidence="1 6">Belongs to the copper/topaquinone oxidase family.</text>
</comment>
<feature type="domain" description="Copper amine oxidase catalytic" evidence="9">
    <location>
        <begin position="328"/>
        <end position="737"/>
    </location>
</feature>
<dbReference type="Gene3D" id="2.70.98.20">
    <property type="entry name" value="Copper amine oxidase, catalytic domain"/>
    <property type="match status" value="2"/>
</dbReference>
<reference evidence="11 12" key="1">
    <citation type="submission" date="2022-12" db="EMBL/GenBank/DDBJ databases">
        <title>Chromosome-level genome of Tegillarca granosa.</title>
        <authorList>
            <person name="Kim J."/>
        </authorList>
    </citation>
    <scope>NUCLEOTIDE SEQUENCE [LARGE SCALE GENOMIC DNA]</scope>
    <source>
        <strain evidence="11">Teg-2019</strain>
        <tissue evidence="11">Adductor muscle</tissue>
    </source>
</reference>
<keyword evidence="2 6" id="KW-0479">Metal-binding</keyword>
<gene>
    <name evidence="11" type="ORF">KUTeg_017591</name>
</gene>
<evidence type="ECO:0000259" key="10">
    <source>
        <dbReference type="Pfam" id="PF02727"/>
    </source>
</evidence>
<keyword evidence="8" id="KW-1133">Transmembrane helix</keyword>
<dbReference type="InterPro" id="IPR015798">
    <property type="entry name" value="Cu_amine_oxidase_C"/>
</dbReference>
<feature type="domain" description="Copper amine oxidase N2-terminal" evidence="10">
    <location>
        <begin position="873"/>
        <end position="956"/>
    </location>
</feature>
<dbReference type="InterPro" id="IPR000269">
    <property type="entry name" value="Cu_amine_oxidase"/>
</dbReference>
<comment type="PTM">
    <text evidence="6">Topaquinone (TPQ) is generated by copper-dependent autoxidation of a specific tyrosyl residue.</text>
</comment>
<keyword evidence="8" id="KW-0472">Membrane</keyword>
<evidence type="ECO:0000256" key="5">
    <source>
        <dbReference type="ARBA" id="ARBA00023008"/>
    </source>
</evidence>
<accession>A0ABQ9EFD5</accession>
<dbReference type="PANTHER" id="PTHR10638:SF20">
    <property type="entry name" value="AMINE OXIDASE"/>
    <property type="match status" value="1"/>
</dbReference>
<dbReference type="InterPro" id="IPR015800">
    <property type="entry name" value="Cu_amine_oxidase_N2"/>
</dbReference>
<feature type="domain" description="Copper amine oxidase catalytic" evidence="9">
    <location>
        <begin position="1124"/>
        <end position="1533"/>
    </location>
</feature>
<dbReference type="PANTHER" id="PTHR10638">
    <property type="entry name" value="COPPER AMINE OXIDASE"/>
    <property type="match status" value="1"/>
</dbReference>
<feature type="transmembrane region" description="Helical" evidence="8">
    <location>
        <begin position="813"/>
        <end position="835"/>
    </location>
</feature>
<dbReference type="SUPFAM" id="SSF54416">
    <property type="entry name" value="Amine oxidase N-terminal region"/>
    <property type="match status" value="4"/>
</dbReference>
<feature type="domain" description="Copper amine oxidase N2-terminal" evidence="10">
    <location>
        <begin position="77"/>
        <end position="159"/>
    </location>
</feature>
<evidence type="ECO:0000256" key="7">
    <source>
        <dbReference type="SAM" id="MobiDB-lite"/>
    </source>
</evidence>
<feature type="transmembrane region" description="Helical" evidence="8">
    <location>
        <begin position="20"/>
        <end position="39"/>
    </location>
</feature>
<evidence type="ECO:0000256" key="2">
    <source>
        <dbReference type="ARBA" id="ARBA00022723"/>
    </source>
</evidence>
<dbReference type="Proteomes" id="UP001217089">
    <property type="component" value="Unassembled WGS sequence"/>
</dbReference>
<evidence type="ECO:0000313" key="12">
    <source>
        <dbReference type="Proteomes" id="UP001217089"/>
    </source>
</evidence>
<keyword evidence="8" id="KW-0812">Transmembrane</keyword>
<evidence type="ECO:0000256" key="3">
    <source>
        <dbReference type="ARBA" id="ARBA00022772"/>
    </source>
</evidence>
<dbReference type="EC" id="1.4.3.-" evidence="6"/>
<dbReference type="InterPro" id="IPR049947">
    <property type="entry name" value="Cu_Am_Ox_Cu-bd"/>
</dbReference>
<dbReference type="PROSITE" id="PS01164">
    <property type="entry name" value="COPPER_AMINE_OXID_1"/>
    <property type="match status" value="2"/>
</dbReference>
<dbReference type="InterPro" id="IPR016182">
    <property type="entry name" value="Cu_amine_oxidase_N-reg"/>
</dbReference>
<evidence type="ECO:0000256" key="8">
    <source>
        <dbReference type="SAM" id="Phobius"/>
    </source>
</evidence>
<keyword evidence="3 6" id="KW-0801">TPQ</keyword>
<protein>
    <recommendedName>
        <fullName evidence="6">Amine oxidase</fullName>
        <ecNumber evidence="6">1.4.3.-</ecNumber>
    </recommendedName>
</protein>
<proteinExistence type="inferred from homology"/>
<dbReference type="EMBL" id="JARBDR010000903">
    <property type="protein sequence ID" value="KAJ8304008.1"/>
    <property type="molecule type" value="Genomic_DNA"/>
</dbReference>
<keyword evidence="4 6" id="KW-0560">Oxidoreductase</keyword>
<comment type="cofactor">
    <cofactor evidence="6">
        <name>Cu cation</name>
        <dbReference type="ChEBI" id="CHEBI:23378"/>
    </cofactor>
    <text evidence="6">Contains 1 topaquinone per subunit.</text>
</comment>
<dbReference type="PRINTS" id="PR00766">
    <property type="entry name" value="CUDAOXIDASE"/>
</dbReference>
<name>A0ABQ9EFD5_TEGGR</name>